<keyword evidence="15" id="KW-1185">Reference proteome</keyword>
<dbReference type="Pfam" id="PF02558">
    <property type="entry name" value="ApbA"/>
    <property type="match status" value="1"/>
</dbReference>
<evidence type="ECO:0000256" key="1">
    <source>
        <dbReference type="ARBA" id="ARBA00004994"/>
    </source>
</evidence>
<dbReference type="InterPro" id="IPR013328">
    <property type="entry name" value="6PGD_dom2"/>
</dbReference>
<dbReference type="InterPro" id="IPR036291">
    <property type="entry name" value="NAD(P)-bd_dom_sf"/>
</dbReference>
<protein>
    <recommendedName>
        <fullName evidence="4 9">2-dehydropantoate 2-reductase</fullName>
        <ecNumber evidence="3 9">1.1.1.169</ecNumber>
    </recommendedName>
    <alternativeName>
        <fullName evidence="7 9">Ketopantoate reductase</fullName>
    </alternativeName>
</protein>
<feature type="domain" description="Ketopantoate reductase N-terminal" evidence="10">
    <location>
        <begin position="11"/>
        <end position="146"/>
    </location>
</feature>
<dbReference type="InterPro" id="IPR013752">
    <property type="entry name" value="KPA_reductase"/>
</dbReference>
<name>A0A1M6QJX1_9FLAO</name>
<evidence type="ECO:0000313" key="14">
    <source>
        <dbReference type="Proteomes" id="UP000184031"/>
    </source>
</evidence>
<comment type="catalytic activity">
    <reaction evidence="8 9">
        <text>(R)-pantoate + NADP(+) = 2-dehydropantoate + NADPH + H(+)</text>
        <dbReference type="Rhea" id="RHEA:16233"/>
        <dbReference type="ChEBI" id="CHEBI:11561"/>
        <dbReference type="ChEBI" id="CHEBI:15378"/>
        <dbReference type="ChEBI" id="CHEBI:15980"/>
        <dbReference type="ChEBI" id="CHEBI:57783"/>
        <dbReference type="ChEBI" id="CHEBI:58349"/>
        <dbReference type="EC" id="1.1.1.169"/>
    </reaction>
</comment>
<dbReference type="InterPro" id="IPR003710">
    <property type="entry name" value="ApbA"/>
</dbReference>
<comment type="pathway">
    <text evidence="1 9">Cofactor biosynthesis; (R)-pantothenate biosynthesis; (R)-pantoate from 3-methyl-2-oxobutanoate: step 2/2.</text>
</comment>
<dbReference type="GO" id="GO:0008677">
    <property type="term" value="F:2-dehydropantoate 2-reductase activity"/>
    <property type="evidence" value="ECO:0007669"/>
    <property type="project" value="UniProtKB-EC"/>
</dbReference>
<dbReference type="SUPFAM" id="SSF51735">
    <property type="entry name" value="NAD(P)-binding Rossmann-fold domains"/>
    <property type="match status" value="1"/>
</dbReference>
<evidence type="ECO:0000256" key="8">
    <source>
        <dbReference type="ARBA" id="ARBA00048793"/>
    </source>
</evidence>
<dbReference type="InterPro" id="IPR008927">
    <property type="entry name" value="6-PGluconate_DH-like_C_sf"/>
</dbReference>
<dbReference type="EC" id="1.1.1.169" evidence="3 9"/>
<dbReference type="EMBL" id="FOKU01000001">
    <property type="protein sequence ID" value="SFB71285.1"/>
    <property type="molecule type" value="Genomic_DNA"/>
</dbReference>
<feature type="domain" description="Ketopantoate reductase C-terminal" evidence="11">
    <location>
        <begin position="182"/>
        <end position="292"/>
    </location>
</feature>
<sequence>MNIGTFSGMKIYIIGAGAVGKALAVCIQHQGKQVELVRGHVDECVPEKQKIILQFKDGTEIQEDIRTSTLNDHHQLDGLVVLTNKSFGNEMLSKKLEEKAKNSPIVLLQNGLGVEQPFLQKGFAEVYRCVLFVTCQHTAPNTISYKPVAESPIGTISQNTSDLKTVVDNLDTPNFRFVEETDIQRIIWKKAIANCVFNSICPLLEVDNGIFHRNEEVMSMAKRVIAECALIANKKGIDLGVYELEDQVLKISRMSDGQFISTLQDINNKRETEIDTLNFEIFRMAQSMNLSSHVQETRLLGDLVKWKSELSRN</sequence>
<evidence type="ECO:0000256" key="6">
    <source>
        <dbReference type="ARBA" id="ARBA00023002"/>
    </source>
</evidence>
<dbReference type="Gene3D" id="1.10.1040.10">
    <property type="entry name" value="N-(1-d-carboxylethyl)-l-norvaline Dehydrogenase, domain 2"/>
    <property type="match status" value="1"/>
</dbReference>
<dbReference type="InterPro" id="IPR013332">
    <property type="entry name" value="KPR_N"/>
</dbReference>
<dbReference type="GO" id="GO:0005737">
    <property type="term" value="C:cytoplasm"/>
    <property type="evidence" value="ECO:0007669"/>
    <property type="project" value="TreeGrafter"/>
</dbReference>
<evidence type="ECO:0000256" key="4">
    <source>
        <dbReference type="ARBA" id="ARBA00019465"/>
    </source>
</evidence>
<organism evidence="13 14">
    <name type="scientific">Flagellimonas taeanensis</name>
    <dbReference type="NCBI Taxonomy" id="1005926"/>
    <lineage>
        <taxon>Bacteria</taxon>
        <taxon>Pseudomonadati</taxon>
        <taxon>Bacteroidota</taxon>
        <taxon>Flavobacteriia</taxon>
        <taxon>Flavobacteriales</taxon>
        <taxon>Flavobacteriaceae</taxon>
        <taxon>Flagellimonas</taxon>
    </lineage>
</organism>
<evidence type="ECO:0000256" key="3">
    <source>
        <dbReference type="ARBA" id="ARBA00013014"/>
    </source>
</evidence>
<evidence type="ECO:0000259" key="10">
    <source>
        <dbReference type="Pfam" id="PF02558"/>
    </source>
</evidence>
<evidence type="ECO:0000256" key="5">
    <source>
        <dbReference type="ARBA" id="ARBA00022857"/>
    </source>
</evidence>
<dbReference type="AlphaFoldDB" id="A0A1M6QJX1"/>
<dbReference type="Proteomes" id="UP000198940">
    <property type="component" value="Unassembled WGS sequence"/>
</dbReference>
<reference evidence="13 14" key="1">
    <citation type="submission" date="2016-11" db="EMBL/GenBank/DDBJ databases">
        <authorList>
            <person name="Varghese N."/>
            <person name="Submissions S."/>
        </authorList>
    </citation>
    <scope>NUCLEOTIDE SEQUENCE [LARGE SCALE GENOMIC DNA]</scope>
    <source>
        <strain evidence="13 14">CGMCC 1.12174</strain>
        <strain evidence="12 15">DSM 26351</strain>
    </source>
</reference>
<dbReference type="UniPathway" id="UPA00028">
    <property type="reaction ID" value="UER00004"/>
</dbReference>
<accession>A0A1M6QJX1</accession>
<evidence type="ECO:0000259" key="11">
    <source>
        <dbReference type="Pfam" id="PF08546"/>
    </source>
</evidence>
<evidence type="ECO:0000313" key="12">
    <source>
        <dbReference type="EMBL" id="SFB71285.1"/>
    </source>
</evidence>
<dbReference type="NCBIfam" id="TIGR00745">
    <property type="entry name" value="apbA_panE"/>
    <property type="match status" value="1"/>
</dbReference>
<dbReference type="SUPFAM" id="SSF48179">
    <property type="entry name" value="6-phosphogluconate dehydrogenase C-terminal domain-like"/>
    <property type="match status" value="1"/>
</dbReference>
<dbReference type="PANTHER" id="PTHR21708:SF26">
    <property type="entry name" value="2-DEHYDROPANTOATE 2-REDUCTASE"/>
    <property type="match status" value="1"/>
</dbReference>
<dbReference type="PANTHER" id="PTHR21708">
    <property type="entry name" value="PROBABLE 2-DEHYDROPANTOATE 2-REDUCTASE"/>
    <property type="match status" value="1"/>
</dbReference>
<comment type="similarity">
    <text evidence="2 9">Belongs to the ketopantoate reductase family.</text>
</comment>
<dbReference type="EMBL" id="FRAT01000001">
    <property type="protein sequence ID" value="SHK20569.1"/>
    <property type="molecule type" value="Genomic_DNA"/>
</dbReference>
<dbReference type="Proteomes" id="UP000184031">
    <property type="component" value="Unassembled WGS sequence"/>
</dbReference>
<dbReference type="Gene3D" id="3.40.50.720">
    <property type="entry name" value="NAD(P)-binding Rossmann-like Domain"/>
    <property type="match status" value="1"/>
</dbReference>
<evidence type="ECO:0000256" key="2">
    <source>
        <dbReference type="ARBA" id="ARBA00007870"/>
    </source>
</evidence>
<proteinExistence type="inferred from homology"/>
<keyword evidence="5 9" id="KW-0521">NADP</keyword>
<keyword evidence="9" id="KW-0566">Pantothenate biosynthesis</keyword>
<dbReference type="Pfam" id="PF08546">
    <property type="entry name" value="ApbA_C"/>
    <property type="match status" value="1"/>
</dbReference>
<comment type="caution">
    <text evidence="13">The sequence shown here is derived from an EMBL/GenBank/DDBJ whole genome shotgun (WGS) entry which is preliminary data.</text>
</comment>
<evidence type="ECO:0000256" key="7">
    <source>
        <dbReference type="ARBA" id="ARBA00032024"/>
    </source>
</evidence>
<evidence type="ECO:0000313" key="13">
    <source>
        <dbReference type="EMBL" id="SHK20569.1"/>
    </source>
</evidence>
<gene>
    <name evidence="12" type="ORF">SAMN04487891_101621</name>
    <name evidence="13" type="ORF">SAMN05216293_0629</name>
</gene>
<evidence type="ECO:0000256" key="9">
    <source>
        <dbReference type="RuleBase" id="RU362068"/>
    </source>
</evidence>
<comment type="function">
    <text evidence="9">Catalyzes the NADPH-dependent reduction of ketopantoate into pantoic acid.</text>
</comment>
<evidence type="ECO:0000313" key="15">
    <source>
        <dbReference type="Proteomes" id="UP000198940"/>
    </source>
</evidence>
<dbReference type="STRING" id="1055723.SAMN05216293_0629"/>
<dbReference type="InterPro" id="IPR051402">
    <property type="entry name" value="KPR-Related"/>
</dbReference>
<dbReference type="GO" id="GO:0015940">
    <property type="term" value="P:pantothenate biosynthetic process"/>
    <property type="evidence" value="ECO:0007669"/>
    <property type="project" value="UniProtKB-UniPathway"/>
</dbReference>
<keyword evidence="6 9" id="KW-0560">Oxidoreductase</keyword>